<feature type="compositionally biased region" description="Basic and acidic residues" evidence="1">
    <location>
        <begin position="122"/>
        <end position="140"/>
    </location>
</feature>
<evidence type="ECO:0000313" key="3">
    <source>
        <dbReference type="EMBL" id="BAD30254.1"/>
    </source>
</evidence>
<dbReference type="EMBL" id="AP003765">
    <property type="protein sequence ID" value="BAD30254.1"/>
    <property type="molecule type" value="Genomic_DNA"/>
</dbReference>
<evidence type="ECO:0000313" key="4">
    <source>
        <dbReference type="Proteomes" id="UP000000763"/>
    </source>
</evidence>
<dbReference type="EMBL" id="AP004671">
    <property type="protein sequence ID" value="BAC16485.1"/>
    <property type="molecule type" value="Genomic_DNA"/>
</dbReference>
<organism evidence="2 4">
    <name type="scientific">Oryza sativa subsp. japonica</name>
    <name type="common">Rice</name>
    <dbReference type="NCBI Taxonomy" id="39947"/>
    <lineage>
        <taxon>Eukaryota</taxon>
        <taxon>Viridiplantae</taxon>
        <taxon>Streptophyta</taxon>
        <taxon>Embryophyta</taxon>
        <taxon>Tracheophyta</taxon>
        <taxon>Spermatophyta</taxon>
        <taxon>Magnoliopsida</taxon>
        <taxon>Liliopsida</taxon>
        <taxon>Poales</taxon>
        <taxon>Poaceae</taxon>
        <taxon>BOP clade</taxon>
        <taxon>Oryzoideae</taxon>
        <taxon>Oryzeae</taxon>
        <taxon>Oryzinae</taxon>
        <taxon>Oryza</taxon>
        <taxon>Oryza sativa</taxon>
    </lineage>
</organism>
<feature type="compositionally biased region" description="Basic and acidic residues" evidence="1">
    <location>
        <begin position="96"/>
        <end position="111"/>
    </location>
</feature>
<proteinExistence type="predicted"/>
<dbReference type="AlphaFoldDB" id="Q8GS91"/>
<accession>Q8GS91</accession>
<name>Q8GS91_ORYSJ</name>
<feature type="region of interest" description="Disordered" evidence="1">
    <location>
        <begin position="90"/>
        <end position="174"/>
    </location>
</feature>
<reference evidence="2" key="2">
    <citation type="submission" date="2002-01" db="EMBL/GenBank/DDBJ databases">
        <title>Oryza sativa nipponbare(GA3) genomic DNA, chromosome 7, PAC clone:P0524G08.</title>
        <authorList>
            <person name="Sasaki T."/>
            <person name="Matsumoto T."/>
            <person name="Yamamoto K."/>
        </authorList>
    </citation>
    <scope>NUCLEOTIDE SEQUENCE</scope>
</reference>
<evidence type="ECO:0000256" key="1">
    <source>
        <dbReference type="SAM" id="MobiDB-lite"/>
    </source>
</evidence>
<feature type="compositionally biased region" description="Basic and acidic residues" evidence="1">
    <location>
        <begin position="162"/>
        <end position="174"/>
    </location>
</feature>
<sequence length="174" mass="18512">MGPGGPYPPCGVPGGARLSVARLSVGAAHEGSARVSGERGSRACTGWTRDAAGPRAAGWCTVDRAREGGRKEAADRLGSVKAEVAPTWRLRGSHAGRREEEEGAAKMDGGRRPSSPELVATIRERGSTPERWDGREEVSHRIGFAGGRPAMTNRGGVRRRREKGETSPEQRGFD</sequence>
<gene>
    <name evidence="2" type="primary">P0524G08.127</name>
    <name evidence="3" type="synonym">OJ1003_C06.111</name>
</gene>
<evidence type="ECO:0000313" key="2">
    <source>
        <dbReference type="EMBL" id="BAC16485.1"/>
    </source>
</evidence>
<reference evidence="4" key="3">
    <citation type="journal article" date="2005" name="Nature">
        <title>The map-based sequence of the rice genome.</title>
        <authorList>
            <consortium name="International rice genome sequencing project (IRGSP)"/>
            <person name="Matsumoto T."/>
            <person name="Wu J."/>
            <person name="Kanamori H."/>
            <person name="Katayose Y."/>
            <person name="Fujisawa M."/>
            <person name="Namiki N."/>
            <person name="Mizuno H."/>
            <person name="Yamamoto K."/>
            <person name="Antonio B.A."/>
            <person name="Baba T."/>
            <person name="Sakata K."/>
            <person name="Nagamura Y."/>
            <person name="Aoki H."/>
            <person name="Arikawa K."/>
            <person name="Arita K."/>
            <person name="Bito T."/>
            <person name="Chiden Y."/>
            <person name="Fujitsuka N."/>
            <person name="Fukunaka R."/>
            <person name="Hamada M."/>
            <person name="Harada C."/>
            <person name="Hayashi A."/>
            <person name="Hijishita S."/>
            <person name="Honda M."/>
            <person name="Hosokawa S."/>
            <person name="Ichikawa Y."/>
            <person name="Idonuma A."/>
            <person name="Iijima M."/>
            <person name="Ikeda M."/>
            <person name="Ikeno M."/>
            <person name="Ito K."/>
            <person name="Ito S."/>
            <person name="Ito T."/>
            <person name="Ito Y."/>
            <person name="Ito Y."/>
            <person name="Iwabuchi A."/>
            <person name="Kamiya K."/>
            <person name="Karasawa W."/>
            <person name="Kurita K."/>
            <person name="Katagiri S."/>
            <person name="Kikuta A."/>
            <person name="Kobayashi H."/>
            <person name="Kobayashi N."/>
            <person name="Machita K."/>
            <person name="Maehara T."/>
            <person name="Masukawa M."/>
            <person name="Mizubayashi T."/>
            <person name="Mukai Y."/>
            <person name="Nagasaki H."/>
            <person name="Nagata Y."/>
            <person name="Naito S."/>
            <person name="Nakashima M."/>
            <person name="Nakama Y."/>
            <person name="Nakamichi Y."/>
            <person name="Nakamura M."/>
            <person name="Meguro A."/>
            <person name="Negishi M."/>
            <person name="Ohta I."/>
            <person name="Ohta T."/>
            <person name="Okamoto M."/>
            <person name="Ono N."/>
            <person name="Saji S."/>
            <person name="Sakaguchi M."/>
            <person name="Sakai K."/>
            <person name="Shibata M."/>
            <person name="Shimokawa T."/>
            <person name="Song J."/>
            <person name="Takazaki Y."/>
            <person name="Terasawa K."/>
            <person name="Tsugane M."/>
            <person name="Tsuji K."/>
            <person name="Ueda S."/>
            <person name="Waki K."/>
            <person name="Yamagata H."/>
            <person name="Yamamoto M."/>
            <person name="Yamamoto S."/>
            <person name="Yamane H."/>
            <person name="Yoshiki S."/>
            <person name="Yoshihara R."/>
            <person name="Yukawa K."/>
            <person name="Zhong H."/>
            <person name="Yano M."/>
            <person name="Yuan Q."/>
            <person name="Ouyang S."/>
            <person name="Liu J."/>
            <person name="Jones K.M."/>
            <person name="Gansberger K."/>
            <person name="Moffat K."/>
            <person name="Hill J."/>
            <person name="Bera J."/>
            <person name="Fadrosh D."/>
            <person name="Jin S."/>
            <person name="Johri S."/>
            <person name="Kim M."/>
            <person name="Overton L."/>
            <person name="Reardon M."/>
            <person name="Tsitrin T."/>
            <person name="Vuong H."/>
            <person name="Weaver B."/>
            <person name="Ciecko A."/>
            <person name="Tallon L."/>
            <person name="Jackson J."/>
            <person name="Pai G."/>
            <person name="Aken S.V."/>
            <person name="Utterback T."/>
            <person name="Reidmuller S."/>
            <person name="Feldblyum T."/>
            <person name="Hsiao J."/>
            <person name="Zismann V."/>
            <person name="Iobst S."/>
            <person name="de Vazeille A.R."/>
            <person name="Buell C.R."/>
            <person name="Ying K."/>
            <person name="Li Y."/>
            <person name="Lu T."/>
            <person name="Huang Y."/>
            <person name="Zhao Q."/>
            <person name="Feng Q."/>
            <person name="Zhang L."/>
            <person name="Zhu J."/>
            <person name="Weng Q."/>
            <person name="Mu J."/>
            <person name="Lu Y."/>
            <person name="Fan D."/>
            <person name="Liu Y."/>
            <person name="Guan J."/>
            <person name="Zhang Y."/>
            <person name="Yu S."/>
            <person name="Liu X."/>
            <person name="Zhang Y."/>
            <person name="Hong G."/>
            <person name="Han B."/>
            <person name="Choisne N."/>
            <person name="Demange N."/>
            <person name="Orjeda G."/>
            <person name="Samain S."/>
            <person name="Cattolico L."/>
            <person name="Pelletier E."/>
            <person name="Couloux A."/>
            <person name="Segurens B."/>
            <person name="Wincker P."/>
            <person name="D'Hont A."/>
            <person name="Scarpelli C."/>
            <person name="Weissenbach J."/>
            <person name="Salanoubat M."/>
            <person name="Quetier F."/>
            <person name="Yu Y."/>
            <person name="Kim H.R."/>
            <person name="Rambo T."/>
            <person name="Currie J."/>
            <person name="Collura K."/>
            <person name="Luo M."/>
            <person name="Yang T."/>
            <person name="Ammiraju J.S.S."/>
            <person name="Engler F."/>
            <person name="Soderlund C."/>
            <person name="Wing R.A."/>
            <person name="Palmer L.E."/>
            <person name="de la Bastide M."/>
            <person name="Spiegel L."/>
            <person name="Nascimento L."/>
            <person name="Zutavern T."/>
            <person name="O'Shaughnessy A."/>
            <person name="Dike S."/>
            <person name="Dedhia N."/>
            <person name="Preston R."/>
            <person name="Balija V."/>
            <person name="McCombie W.R."/>
            <person name="Chow T."/>
            <person name="Chen H."/>
            <person name="Chung M."/>
            <person name="Chen C."/>
            <person name="Shaw J."/>
            <person name="Wu H."/>
            <person name="Hsiao K."/>
            <person name="Chao Y."/>
            <person name="Chu M."/>
            <person name="Cheng C."/>
            <person name="Hour A."/>
            <person name="Lee P."/>
            <person name="Lin S."/>
            <person name="Lin Y."/>
            <person name="Liou J."/>
            <person name="Liu S."/>
            <person name="Hsing Y."/>
            <person name="Raghuvanshi S."/>
            <person name="Mohanty A."/>
            <person name="Bharti A.K."/>
            <person name="Gaur A."/>
            <person name="Gupta V."/>
            <person name="Kumar D."/>
            <person name="Ravi V."/>
            <person name="Vij S."/>
            <person name="Kapur A."/>
            <person name="Khurana P."/>
            <person name="Khurana P."/>
            <person name="Khurana J.P."/>
            <person name="Tyagi A.K."/>
            <person name="Gaikwad K."/>
            <person name="Singh A."/>
            <person name="Dalal V."/>
            <person name="Srivastava S."/>
            <person name="Dixit A."/>
            <person name="Pal A.K."/>
            <person name="Ghazi I.A."/>
            <person name="Yadav M."/>
            <person name="Pandit A."/>
            <person name="Bhargava A."/>
            <person name="Sureshbabu K."/>
            <person name="Batra K."/>
            <person name="Sharma T.R."/>
            <person name="Mohapatra T."/>
            <person name="Singh N.K."/>
            <person name="Messing J."/>
            <person name="Nelson A.B."/>
            <person name="Fuks G."/>
            <person name="Kavchok S."/>
            <person name="Keizer G."/>
            <person name="Linton E."/>
            <person name="Llaca V."/>
            <person name="Song R."/>
            <person name="Tanyolac B."/>
            <person name="Young S."/>
            <person name="Ho-Il K."/>
            <person name="Hahn J.H."/>
            <person name="Sangsakoo G."/>
            <person name="Vanavichit A."/>
            <person name="de Mattos Luiz.A.T."/>
            <person name="Zimmer P.D."/>
            <person name="Malone G."/>
            <person name="Dellagostin O."/>
            <person name="de Oliveira A.C."/>
            <person name="Bevan M."/>
            <person name="Bancroft I."/>
            <person name="Minx P."/>
            <person name="Cordum H."/>
            <person name="Wilson R."/>
            <person name="Cheng Z."/>
            <person name="Jin W."/>
            <person name="Jiang J."/>
            <person name="Leong S.A."/>
            <person name="Iwama H."/>
            <person name="Gojobori T."/>
            <person name="Itoh T."/>
            <person name="Niimura Y."/>
            <person name="Fujii Y."/>
            <person name="Habara T."/>
            <person name="Sakai H."/>
            <person name="Sato Y."/>
            <person name="Wilson G."/>
            <person name="Kumar K."/>
            <person name="McCouch S."/>
            <person name="Juretic N."/>
            <person name="Hoen D."/>
            <person name="Wright S."/>
            <person name="Bruskiewich R."/>
            <person name="Bureau T."/>
            <person name="Miyao A."/>
            <person name="Hirochika H."/>
            <person name="Nishikawa T."/>
            <person name="Kadowaki K."/>
            <person name="Sugiura M."/>
            <person name="Burr B."/>
            <person name="Sasaki T."/>
        </authorList>
    </citation>
    <scope>NUCLEOTIDE SEQUENCE [LARGE SCALE GENOMIC DNA]</scope>
    <source>
        <strain evidence="4">cv. Nipponbare</strain>
    </source>
</reference>
<protein>
    <submittedName>
        <fullName evidence="2">Uncharacterized protein</fullName>
    </submittedName>
</protein>
<reference evidence="4" key="4">
    <citation type="journal article" date="2008" name="Nucleic Acids Res.">
        <title>The rice annotation project database (RAP-DB): 2008 update.</title>
        <authorList>
            <consortium name="The rice annotation project (RAP)"/>
        </authorList>
    </citation>
    <scope>GENOME REANNOTATION</scope>
    <source>
        <strain evidence="4">cv. Nipponbare</strain>
    </source>
</reference>
<dbReference type="Proteomes" id="UP000000763">
    <property type="component" value="Chromosome 7"/>
</dbReference>
<reference evidence="3" key="1">
    <citation type="submission" date="2001-06" db="EMBL/GenBank/DDBJ databases">
        <title>Oryza sativa nipponbare(GA3) genomic DNA, chromosome 7, BAC clone:OJ1003_C06.</title>
        <authorList>
            <person name="Sasaki T."/>
            <person name="Matsumoto T."/>
            <person name="Yamamoto K."/>
        </authorList>
    </citation>
    <scope>NUCLEOTIDE SEQUENCE</scope>
</reference>
<feature type="region of interest" description="Disordered" evidence="1">
    <location>
        <begin position="28"/>
        <end position="53"/>
    </location>
</feature>